<dbReference type="PANTHER" id="PTHR33067:SF15">
    <property type="entry name" value="RNA-DIRECTED DNA POLYMERASE"/>
    <property type="match status" value="1"/>
</dbReference>
<dbReference type="EMBL" id="QJKJ01002200">
    <property type="protein sequence ID" value="RDY03825.1"/>
    <property type="molecule type" value="Genomic_DNA"/>
</dbReference>
<protein>
    <submittedName>
        <fullName evidence="1">Uncharacterized protein</fullName>
    </submittedName>
</protein>
<accession>A0A371HLZ5</accession>
<feature type="non-terminal residue" evidence="1">
    <location>
        <position position="1"/>
    </location>
</feature>
<dbReference type="OrthoDB" id="1744168at2759"/>
<dbReference type="Gene3D" id="2.40.70.10">
    <property type="entry name" value="Acid Proteases"/>
    <property type="match status" value="1"/>
</dbReference>
<dbReference type="PANTHER" id="PTHR33067">
    <property type="entry name" value="RNA-DIRECTED DNA POLYMERASE-RELATED"/>
    <property type="match status" value="1"/>
</dbReference>
<evidence type="ECO:0000313" key="1">
    <source>
        <dbReference type="EMBL" id="RDY03825.1"/>
    </source>
</evidence>
<dbReference type="Proteomes" id="UP000257109">
    <property type="component" value="Unassembled WGS sequence"/>
</dbReference>
<organism evidence="1 2">
    <name type="scientific">Mucuna pruriens</name>
    <name type="common">Velvet bean</name>
    <name type="synonym">Dolichos pruriens</name>
    <dbReference type="NCBI Taxonomy" id="157652"/>
    <lineage>
        <taxon>Eukaryota</taxon>
        <taxon>Viridiplantae</taxon>
        <taxon>Streptophyta</taxon>
        <taxon>Embryophyta</taxon>
        <taxon>Tracheophyta</taxon>
        <taxon>Spermatophyta</taxon>
        <taxon>Magnoliopsida</taxon>
        <taxon>eudicotyledons</taxon>
        <taxon>Gunneridae</taxon>
        <taxon>Pentapetalae</taxon>
        <taxon>rosids</taxon>
        <taxon>fabids</taxon>
        <taxon>Fabales</taxon>
        <taxon>Fabaceae</taxon>
        <taxon>Papilionoideae</taxon>
        <taxon>50 kb inversion clade</taxon>
        <taxon>NPAAA clade</taxon>
        <taxon>indigoferoid/millettioid clade</taxon>
        <taxon>Phaseoleae</taxon>
        <taxon>Mucuna</taxon>
    </lineage>
</organism>
<comment type="caution">
    <text evidence="1">The sequence shown here is derived from an EMBL/GenBank/DDBJ whole genome shotgun (WGS) entry which is preliminary data.</text>
</comment>
<proteinExistence type="predicted"/>
<gene>
    <name evidence="1" type="ORF">CR513_12537</name>
</gene>
<reference evidence="1" key="1">
    <citation type="submission" date="2018-05" db="EMBL/GenBank/DDBJ databases">
        <title>Draft genome of Mucuna pruriens seed.</title>
        <authorList>
            <person name="Nnadi N.E."/>
            <person name="Vos R."/>
            <person name="Hasami M.H."/>
            <person name="Devisetty U.K."/>
            <person name="Aguiy J.C."/>
        </authorList>
    </citation>
    <scope>NUCLEOTIDE SEQUENCE [LARGE SCALE GENOMIC DNA]</scope>
    <source>
        <strain evidence="1">JCA_2017</strain>
    </source>
</reference>
<dbReference type="AlphaFoldDB" id="A0A371HLZ5"/>
<dbReference type="InterPro" id="IPR021109">
    <property type="entry name" value="Peptidase_aspartic_dom_sf"/>
</dbReference>
<keyword evidence="2" id="KW-1185">Reference proteome</keyword>
<name>A0A371HLZ5_MUCPR</name>
<sequence>MHPLGILEDVLVQINELIFLADFYVLDMEDKSSSKGSTLILGRPFLTIARTKIDVHVRTLSMEFGDNMVHFEILVEEAQRETKIDSLDLLFQEIDIKIKDKSDAENLVADHLSRIEGRIDPLPIIDDFPNEQLMHPSHIRIKLRVMLNIKCGTIHIYGNFADIMDRTEQPRRYWILGFIGPPLSRMSTTLLPIMTNAKE</sequence>
<evidence type="ECO:0000313" key="2">
    <source>
        <dbReference type="Proteomes" id="UP000257109"/>
    </source>
</evidence>